<gene>
    <name evidence="2" type="ORF">FFODKBPE_00210</name>
</gene>
<sequence length="229" mass="26371">MKIYTKDSLIAELKDISARGWIENARHGNHGGIGNTLEDLLEITENNLPIPNAAEWELKSQRLNTTSLTTLFHIEPSPRAIKFVPKVLLLKYGWPHKEAGKKYSNNEMSFRQTIHGRSPSDRGFMVKIDRTTRKVIISFGSNSVSERHSDWLNSVRNRIGLSELDPQPYWGFDDLANKAGTKLLNCFYVQAEVKKQDGKEFYKYSNVMMLQKFNFDGFINRSRQISFLI</sequence>
<proteinExistence type="predicted"/>
<dbReference type="Gene3D" id="3.40.210.20">
    <property type="entry name" value="MvaI/BcnI restriction endonuclease, catalytic domain"/>
    <property type="match status" value="1"/>
</dbReference>
<dbReference type="InterPro" id="IPR043005">
    <property type="entry name" value="MvaI_BcnI_rec"/>
</dbReference>
<keyword evidence="2" id="KW-0378">Hydrolase</keyword>
<dbReference type="EMBL" id="CAJHIP010000005">
    <property type="protein sequence ID" value="CAD6491781.1"/>
    <property type="molecule type" value="Genomic_DNA"/>
</dbReference>
<dbReference type="Pfam" id="PF15515">
    <property type="entry name" value="MvaI_BcnI"/>
    <property type="match status" value="1"/>
</dbReference>
<accession>A0A811T619</accession>
<protein>
    <submittedName>
        <fullName evidence="2">MvaI/BcnI restriction endonuclease family protein</fullName>
    </submittedName>
</protein>
<dbReference type="GO" id="GO:0004519">
    <property type="term" value="F:endonuclease activity"/>
    <property type="evidence" value="ECO:0007669"/>
    <property type="project" value="UniProtKB-KW"/>
</dbReference>
<evidence type="ECO:0000313" key="2">
    <source>
        <dbReference type="EMBL" id="CAD6491781.1"/>
    </source>
</evidence>
<comment type="caution">
    <text evidence="2">The sequence shown here is derived from an EMBL/GenBank/DDBJ whole genome shotgun (WGS) entry which is preliminary data.</text>
</comment>
<keyword evidence="2" id="KW-0540">Nuclease</keyword>
<evidence type="ECO:0000313" key="3">
    <source>
        <dbReference type="Proteomes" id="UP000603056"/>
    </source>
</evidence>
<dbReference type="InterPro" id="IPR043004">
    <property type="entry name" value="MvaI_BcnI_cat"/>
</dbReference>
<name>A0A811T619_9EURY</name>
<feature type="domain" description="MvaI/BcnI restriction endonuclease" evidence="1">
    <location>
        <begin position="10"/>
        <end position="220"/>
    </location>
</feature>
<reference evidence="2" key="1">
    <citation type="submission" date="2020-10" db="EMBL/GenBank/DDBJ databases">
        <authorList>
            <person name="Hahn C.J."/>
            <person name="Laso-Perez R."/>
            <person name="Vulcano F."/>
            <person name="Vaziourakis K.-M."/>
            <person name="Stokke R."/>
            <person name="Steen I.H."/>
            <person name="Teske A."/>
            <person name="Boetius A."/>
            <person name="Liebeke M."/>
            <person name="Amann R."/>
            <person name="Knittel K."/>
        </authorList>
    </citation>
    <scope>NUCLEOTIDE SEQUENCE</scope>
    <source>
        <strain evidence="2">Gfbio:e3339647-f889-4370-9287-4fb5cb688e4c:AG394J04_GoMArc1</strain>
    </source>
</reference>
<dbReference type="AlphaFoldDB" id="A0A811T619"/>
<evidence type="ECO:0000259" key="1">
    <source>
        <dbReference type="Pfam" id="PF15515"/>
    </source>
</evidence>
<dbReference type="Proteomes" id="UP000603056">
    <property type="component" value="Unassembled WGS sequence"/>
</dbReference>
<dbReference type="InterPro" id="IPR029127">
    <property type="entry name" value="MvaI_BcnI"/>
</dbReference>
<dbReference type="Gene3D" id="3.30.70.3570">
    <property type="entry name" value="MvaI/BcnI restriction endonuclease, recognition domain"/>
    <property type="match status" value="1"/>
</dbReference>
<keyword evidence="2" id="KW-0255">Endonuclease</keyword>
<organism evidence="2 3">
    <name type="scientific">Candidatus Argoarchaeum ethanivorans</name>
    <dbReference type="NCBI Taxonomy" id="2608793"/>
    <lineage>
        <taxon>Archaea</taxon>
        <taxon>Methanobacteriati</taxon>
        <taxon>Methanobacteriota</taxon>
        <taxon>Stenosarchaea group</taxon>
        <taxon>Methanomicrobia</taxon>
        <taxon>Methanosarcinales</taxon>
        <taxon>Methanosarcinales incertae sedis</taxon>
        <taxon>GOM Arc I cluster</taxon>
        <taxon>Candidatus Argoarchaeum</taxon>
    </lineage>
</organism>
<dbReference type="CDD" id="cd22339">
    <property type="entry name" value="NciI-like"/>
    <property type="match status" value="1"/>
</dbReference>